<keyword evidence="1" id="KW-0732">Signal</keyword>
<reference evidence="2 3" key="1">
    <citation type="journal article" date="2024" name="Int. J. Syst. Evol. Microbiol.">
        <title>Paenibacillus hexagrammi sp. nov., a novel bacterium isolated from the gut content of Hexagrammos agrammus.</title>
        <authorList>
            <person name="Jung H.K."/>
            <person name="Kim D.G."/>
            <person name="Zin H."/>
            <person name="Park J."/>
            <person name="Jung H."/>
            <person name="Kim Y.O."/>
            <person name="Kong H.J."/>
            <person name="Kim J.W."/>
            <person name="Kim Y.S."/>
        </authorList>
    </citation>
    <scope>NUCLEOTIDE SEQUENCE [LARGE SCALE GENOMIC DNA]</scope>
    <source>
        <strain evidence="2 3">YPD9-1</strain>
    </source>
</reference>
<keyword evidence="3" id="KW-1185">Reference proteome</keyword>
<accession>A0ABY3SNA9</accession>
<organism evidence="2 3">
    <name type="scientific">Paenibacillus hexagrammi</name>
    <dbReference type="NCBI Taxonomy" id="2908839"/>
    <lineage>
        <taxon>Bacteria</taxon>
        <taxon>Bacillati</taxon>
        <taxon>Bacillota</taxon>
        <taxon>Bacilli</taxon>
        <taxon>Bacillales</taxon>
        <taxon>Paenibacillaceae</taxon>
        <taxon>Paenibacillus</taxon>
    </lineage>
</organism>
<proteinExistence type="predicted"/>
<protein>
    <submittedName>
        <fullName evidence="2">Uncharacterized protein</fullName>
    </submittedName>
</protein>
<dbReference type="Proteomes" id="UP001649230">
    <property type="component" value="Chromosome"/>
</dbReference>
<dbReference type="RefSeq" id="WP_235122104.1">
    <property type="nucleotide sequence ID" value="NZ_CP090978.1"/>
</dbReference>
<dbReference type="EMBL" id="CP090978">
    <property type="protein sequence ID" value="UJF35543.1"/>
    <property type="molecule type" value="Genomic_DNA"/>
</dbReference>
<feature type="signal peptide" evidence="1">
    <location>
        <begin position="1"/>
        <end position="26"/>
    </location>
</feature>
<gene>
    <name evidence="2" type="ORF">L0M14_10840</name>
</gene>
<name>A0ABY3SNA9_9BACL</name>
<evidence type="ECO:0000313" key="2">
    <source>
        <dbReference type="EMBL" id="UJF35543.1"/>
    </source>
</evidence>
<evidence type="ECO:0000313" key="3">
    <source>
        <dbReference type="Proteomes" id="UP001649230"/>
    </source>
</evidence>
<evidence type="ECO:0000256" key="1">
    <source>
        <dbReference type="SAM" id="SignalP"/>
    </source>
</evidence>
<sequence>MWSLKRVMYVLMIAVLVLALPTGAFAKDSGNSIKEGTYPKHVRIPITLVPTEDGKSSNNSISPLAAKPIDGYLDFWSVVHGSTVDANWTVTITTPNTYITRVNLTLKWGLGLLGTTVPFNYQTFGTPKSVSNQSSYTYSSTGTKWATISGSVSTLSTTGSSGTAFTVSPATIEFYVK</sequence>
<feature type="chain" id="PRO_5046446484" evidence="1">
    <location>
        <begin position="27"/>
        <end position="177"/>
    </location>
</feature>